<dbReference type="Proteomes" id="UP000198677">
    <property type="component" value="Unassembled WGS sequence"/>
</dbReference>
<dbReference type="CDD" id="cd04301">
    <property type="entry name" value="NAT_SF"/>
    <property type="match status" value="1"/>
</dbReference>
<dbReference type="AlphaFoldDB" id="A0A1H7VL31"/>
<gene>
    <name evidence="2" type="ORF">SAMN05444583_12245</name>
</gene>
<protein>
    <submittedName>
        <fullName evidence="2">Acetyltransferase (GNAT) family protein</fullName>
    </submittedName>
</protein>
<keyword evidence="3" id="KW-1185">Reference proteome</keyword>
<sequence length="319" mass="34455">MTDIVLGSRVVLRYKLPPGYPQPLTDIIGELVSLTPAVVVRAPDGRVVQVVPDKVVALKSIGARPILSREIRALELAAADGWPGLEQSWINGWLARSGGGFTGRANSATPLGKADRIGDLYSGDTLERLQKWYADRDQPLRLLLPDGLGNAPTDWETSDEVLVMAAEIANLTLPEGDSLVTVSGEPDDQWLPLYDNNGKRLPDCAPDVLGAVRDGELGFGRLGSPSTELLAIARAAVTEAPDGRRWAGLSAVEVAPAHRRRGLGMLICAEMIRWGRDRGATHAYIQVVADNEAAIALYRTMGMLDHHRYRYAAAPGTAW</sequence>
<dbReference type="InterPro" id="IPR000182">
    <property type="entry name" value="GNAT_dom"/>
</dbReference>
<evidence type="ECO:0000313" key="2">
    <source>
        <dbReference type="EMBL" id="SEM09517.1"/>
    </source>
</evidence>
<dbReference type="InterPro" id="IPR056934">
    <property type="entry name" value="SH3_Rv0428c"/>
</dbReference>
<dbReference type="OrthoDB" id="9775595at2"/>
<dbReference type="EMBL" id="FOAW01000022">
    <property type="protein sequence ID" value="SEM09517.1"/>
    <property type="molecule type" value="Genomic_DNA"/>
</dbReference>
<dbReference type="PANTHER" id="PTHR43072:SF60">
    <property type="entry name" value="L-2,4-DIAMINOBUTYRIC ACID ACETYLTRANSFERASE"/>
    <property type="match status" value="1"/>
</dbReference>
<dbReference type="SUPFAM" id="SSF55729">
    <property type="entry name" value="Acyl-CoA N-acyltransferases (Nat)"/>
    <property type="match status" value="1"/>
</dbReference>
<keyword evidence="2" id="KW-0808">Transferase</keyword>
<dbReference type="PANTHER" id="PTHR43072">
    <property type="entry name" value="N-ACETYLTRANSFERASE"/>
    <property type="match status" value="1"/>
</dbReference>
<evidence type="ECO:0000259" key="1">
    <source>
        <dbReference type="PROSITE" id="PS51186"/>
    </source>
</evidence>
<organism evidence="2 3">
    <name type="scientific">Rhodococcus maanshanensis</name>
    <dbReference type="NCBI Taxonomy" id="183556"/>
    <lineage>
        <taxon>Bacteria</taxon>
        <taxon>Bacillati</taxon>
        <taxon>Actinomycetota</taxon>
        <taxon>Actinomycetes</taxon>
        <taxon>Mycobacteriales</taxon>
        <taxon>Nocardiaceae</taxon>
        <taxon>Rhodococcus</taxon>
    </lineage>
</organism>
<evidence type="ECO:0000313" key="3">
    <source>
        <dbReference type="Proteomes" id="UP000198677"/>
    </source>
</evidence>
<dbReference type="Pfam" id="PF24553">
    <property type="entry name" value="Rv0428c_C"/>
    <property type="match status" value="1"/>
</dbReference>
<dbReference type="GO" id="GO:0016747">
    <property type="term" value="F:acyltransferase activity, transferring groups other than amino-acyl groups"/>
    <property type="evidence" value="ECO:0007669"/>
    <property type="project" value="InterPro"/>
</dbReference>
<dbReference type="PROSITE" id="PS51186">
    <property type="entry name" value="GNAT"/>
    <property type="match status" value="1"/>
</dbReference>
<name>A0A1H7VL31_9NOCA</name>
<dbReference type="InterPro" id="IPR056935">
    <property type="entry name" value="Rv0428c-like_C"/>
</dbReference>
<dbReference type="Gene3D" id="3.40.630.30">
    <property type="match status" value="1"/>
</dbReference>
<dbReference type="Pfam" id="PF24551">
    <property type="entry name" value="SH3_Rv0428c"/>
    <property type="match status" value="1"/>
</dbReference>
<accession>A0A1H7VL31</accession>
<feature type="domain" description="N-acetyltransferase" evidence="1">
    <location>
        <begin position="152"/>
        <end position="319"/>
    </location>
</feature>
<proteinExistence type="predicted"/>
<dbReference type="RefSeq" id="WP_072753509.1">
    <property type="nucleotide sequence ID" value="NZ_FOAW01000022.1"/>
</dbReference>
<reference evidence="3" key="1">
    <citation type="submission" date="2016-10" db="EMBL/GenBank/DDBJ databases">
        <authorList>
            <person name="Varghese N."/>
            <person name="Submissions S."/>
        </authorList>
    </citation>
    <scope>NUCLEOTIDE SEQUENCE [LARGE SCALE GENOMIC DNA]</scope>
    <source>
        <strain evidence="3">DSM 44675</strain>
    </source>
</reference>
<dbReference type="InterPro" id="IPR016181">
    <property type="entry name" value="Acyl_CoA_acyltransferase"/>
</dbReference>